<organism evidence="10 11">
    <name type="scientific">Jaapia argillacea MUCL 33604</name>
    <dbReference type="NCBI Taxonomy" id="933084"/>
    <lineage>
        <taxon>Eukaryota</taxon>
        <taxon>Fungi</taxon>
        <taxon>Dikarya</taxon>
        <taxon>Basidiomycota</taxon>
        <taxon>Agaricomycotina</taxon>
        <taxon>Agaricomycetes</taxon>
        <taxon>Agaricomycetidae</taxon>
        <taxon>Jaapiales</taxon>
        <taxon>Jaapiaceae</taxon>
        <taxon>Jaapia</taxon>
    </lineage>
</organism>
<gene>
    <name evidence="10" type="ORF">JAAARDRAFT_190020</name>
</gene>
<dbReference type="GO" id="GO:0006298">
    <property type="term" value="P:mismatch repair"/>
    <property type="evidence" value="ECO:0007669"/>
    <property type="project" value="TreeGrafter"/>
</dbReference>
<evidence type="ECO:0000256" key="4">
    <source>
        <dbReference type="ARBA" id="ARBA00023204"/>
    </source>
</evidence>
<evidence type="ECO:0008006" key="12">
    <source>
        <dbReference type="Google" id="ProtNLM"/>
    </source>
</evidence>
<dbReference type="Pfam" id="PF10404">
    <property type="entry name" value="BHD_2"/>
    <property type="match status" value="1"/>
</dbReference>
<dbReference type="InParanoid" id="A0A067QGT6"/>
<protein>
    <recommendedName>
        <fullName evidence="12">Rad4 beta-hairpin domain-containing protein</fullName>
    </recommendedName>
</protein>
<dbReference type="Gene3D" id="3.30.70.2460">
    <property type="entry name" value="Rad4, beta-hairpin domain BHD3"/>
    <property type="match status" value="1"/>
</dbReference>
<feature type="region of interest" description="Disordered" evidence="6">
    <location>
        <begin position="264"/>
        <end position="379"/>
    </location>
</feature>
<feature type="compositionally biased region" description="Basic residues" evidence="6">
    <location>
        <begin position="268"/>
        <end position="289"/>
    </location>
</feature>
<dbReference type="Pfam" id="PF10403">
    <property type="entry name" value="BHD_1"/>
    <property type="match status" value="1"/>
</dbReference>
<sequence length="1038" mass="114850">MSLIDETGSAVGEDSEDDMDWEEVAFPESNLPGGSVSLYPLGDEDPIAEQPVPGSGNIEITLQARPKDTKSSAPKKTGISHAERLLRIDVHKVHTVALLANASVRNKWINDDLLQARLLSMAPMSLQTSFTMIHKSTVPDSAKRGRLFEAAVTRLVEWWANDYFEVDAIGLRSRTFDQVAKAIQIHETQDPKGTGKHSQPALDMEDLLDNTDDLIRSPKSLQKHALQGSGSRDTSAQLFTALCRALGIPARLVCSLQAVPWKASVGKPKPKTKPKGKNAKGKGKGKGKAKKEDEDDDEMEEVDIPSNGAGPSTSTSTRVHSPFPGGGQRLDGTTPTAAGKEKIKESTPTIKLRGSQKLKGRTLADDFPPPPPQPTTTPPVFWTEVFSRADGRWIPVDPIRSLVNKRRIFDPTSISSQPSGPSSSTYNRLTYVVAFEEDGYARDVTARYAKEYGARVLKAQVADGRAGGKARKAWWDRVCGMVKRPYRLNRDDVEDEELQAEAVREGMPTSMTGFKDHPLYVLTRHLKHNETLHSPTELGKFRGEPVYPRSSVVSLKTAENWMRIGRKVKEGMQPMKWSKVRAVTVSKKREVEMAMAEERDRKGKQRERELGVERLGEDGLEIEIDDGMVSKTAGNKKETDEGIMQGLYAEFQTELYHPPPVVNGKIPKNDFGNIDLYVPSMLPVGAVHIPYKGTAKIARQLGFDYAEAVTGFEFRNRRATPIIVGIVIAMENEPALLEAYWEVEKAAEEKKQAKQHEQVLKRWIRLVQGLRIRQRLQKQYASEGRVQAEQPVGEDQDGQEEKAPFVEPGGYLTAVDDIVQPFSLPRYQHTNLDVPSTSMTLSLKLGSGHNNSPVVCHDIPSNDPPPMAIARNINDEEDMEEVMISAFQPNGDSRAPKTMRELAEDAARRQTPVVSPGSAAKEDAEEYQPSPPSPSHTAPNRKPVDTRRSRTGTPASAAKPRGGNRRASKRTRADSVCSMSGDDADAQNVRPSPAKRGKTVPTQVVKSDRVLRARAPKDPNKLQEEREHEEAYRRAIRG</sequence>
<feature type="domain" description="Rad4 beta-hairpin" evidence="9">
    <location>
        <begin position="666"/>
        <end position="740"/>
    </location>
</feature>
<dbReference type="FunFam" id="3.30.70.2460:FF:000001">
    <property type="entry name" value="DNA repair protein Rad4 family"/>
    <property type="match status" value="1"/>
</dbReference>
<dbReference type="EMBL" id="KL197711">
    <property type="protein sequence ID" value="KDQ62732.1"/>
    <property type="molecule type" value="Genomic_DNA"/>
</dbReference>
<dbReference type="STRING" id="933084.A0A067QGT6"/>
<dbReference type="AlphaFoldDB" id="A0A067QGT6"/>
<dbReference type="Pfam" id="PF10405">
    <property type="entry name" value="BHD_3"/>
    <property type="match status" value="1"/>
</dbReference>
<dbReference type="GO" id="GO:0003684">
    <property type="term" value="F:damaged DNA binding"/>
    <property type="evidence" value="ECO:0007669"/>
    <property type="project" value="InterPro"/>
</dbReference>
<keyword evidence="3" id="KW-0227">DNA damage</keyword>
<feature type="region of interest" description="Disordered" evidence="6">
    <location>
        <begin position="901"/>
        <end position="1001"/>
    </location>
</feature>
<comment type="similarity">
    <text evidence="2">Belongs to the XPC family.</text>
</comment>
<dbReference type="SMART" id="SM01031">
    <property type="entry name" value="BHD_2"/>
    <property type="match status" value="1"/>
</dbReference>
<dbReference type="Proteomes" id="UP000027265">
    <property type="component" value="Unassembled WGS sequence"/>
</dbReference>
<feature type="domain" description="Rad4 beta-hairpin" evidence="7">
    <location>
        <begin position="503"/>
        <end position="553"/>
    </location>
</feature>
<dbReference type="Gene3D" id="3.90.260.10">
    <property type="entry name" value="Transglutaminase-like"/>
    <property type="match status" value="1"/>
</dbReference>
<dbReference type="SMART" id="SM01032">
    <property type="entry name" value="BHD_3"/>
    <property type="match status" value="1"/>
</dbReference>
<dbReference type="HOGENOM" id="CLU_003639_2_0_1"/>
<dbReference type="GO" id="GO:0000111">
    <property type="term" value="C:nucleotide-excision repair factor 2 complex"/>
    <property type="evidence" value="ECO:0007669"/>
    <property type="project" value="TreeGrafter"/>
</dbReference>
<dbReference type="GO" id="GO:0071942">
    <property type="term" value="C:XPC complex"/>
    <property type="evidence" value="ECO:0007669"/>
    <property type="project" value="TreeGrafter"/>
</dbReference>
<evidence type="ECO:0000259" key="7">
    <source>
        <dbReference type="SMART" id="SM01030"/>
    </source>
</evidence>
<evidence type="ECO:0000313" key="11">
    <source>
        <dbReference type="Proteomes" id="UP000027265"/>
    </source>
</evidence>
<feature type="compositionally biased region" description="Acidic residues" evidence="6">
    <location>
        <begin position="293"/>
        <end position="303"/>
    </location>
</feature>
<evidence type="ECO:0000256" key="2">
    <source>
        <dbReference type="ARBA" id="ARBA00009525"/>
    </source>
</evidence>
<keyword evidence="5" id="KW-0539">Nucleus</keyword>
<dbReference type="InterPro" id="IPR018325">
    <property type="entry name" value="Rad4/PNGase_transGLS-fold"/>
</dbReference>
<dbReference type="InterPro" id="IPR042488">
    <property type="entry name" value="Rad4_BHD3_sf"/>
</dbReference>
<dbReference type="GO" id="GO:0005737">
    <property type="term" value="C:cytoplasm"/>
    <property type="evidence" value="ECO:0007669"/>
    <property type="project" value="TreeGrafter"/>
</dbReference>
<dbReference type="InterPro" id="IPR002931">
    <property type="entry name" value="Transglutaminase-like"/>
</dbReference>
<feature type="region of interest" description="Disordered" evidence="6">
    <location>
        <begin position="1"/>
        <end position="55"/>
    </location>
</feature>
<name>A0A067QGT6_9AGAM</name>
<dbReference type="GO" id="GO:0006289">
    <property type="term" value="P:nucleotide-excision repair"/>
    <property type="evidence" value="ECO:0007669"/>
    <property type="project" value="InterPro"/>
</dbReference>
<feature type="domain" description="Rad4 beta-hairpin" evidence="8">
    <location>
        <begin position="555"/>
        <end position="659"/>
    </location>
</feature>
<evidence type="ECO:0000259" key="9">
    <source>
        <dbReference type="SMART" id="SM01032"/>
    </source>
</evidence>
<dbReference type="InterPro" id="IPR038765">
    <property type="entry name" value="Papain-like_cys_pep_sf"/>
</dbReference>
<keyword evidence="11" id="KW-1185">Reference proteome</keyword>
<dbReference type="InterPro" id="IPR004583">
    <property type="entry name" value="DNA_repair_Rad4"/>
</dbReference>
<dbReference type="InterPro" id="IPR018326">
    <property type="entry name" value="Rad4_beta-hairpin_dom1"/>
</dbReference>
<dbReference type="InterPro" id="IPR036985">
    <property type="entry name" value="Transglutaminase-like_sf"/>
</dbReference>
<evidence type="ECO:0000256" key="6">
    <source>
        <dbReference type="SAM" id="MobiDB-lite"/>
    </source>
</evidence>
<dbReference type="Pfam" id="PF01841">
    <property type="entry name" value="Transglut_core"/>
    <property type="match status" value="1"/>
</dbReference>
<dbReference type="SMART" id="SM01030">
    <property type="entry name" value="BHD_1"/>
    <property type="match status" value="1"/>
</dbReference>
<dbReference type="OrthoDB" id="300780at2759"/>
<feature type="compositionally biased region" description="Pro residues" evidence="6">
    <location>
        <begin position="367"/>
        <end position="377"/>
    </location>
</feature>
<dbReference type="InterPro" id="IPR018328">
    <property type="entry name" value="Rad4_beta-hairpin_dom3"/>
</dbReference>
<dbReference type="Pfam" id="PF03835">
    <property type="entry name" value="Rad4"/>
    <property type="match status" value="1"/>
</dbReference>
<keyword evidence="4" id="KW-0234">DNA repair</keyword>
<evidence type="ECO:0000259" key="8">
    <source>
        <dbReference type="SMART" id="SM01031"/>
    </source>
</evidence>
<feature type="region of interest" description="Disordered" evidence="6">
    <location>
        <begin position="1014"/>
        <end position="1038"/>
    </location>
</feature>
<dbReference type="Gene3D" id="2.20.20.110">
    <property type="entry name" value="Rad4, beta-hairpin domain BHD1"/>
    <property type="match status" value="1"/>
</dbReference>
<evidence type="ECO:0000256" key="1">
    <source>
        <dbReference type="ARBA" id="ARBA00004123"/>
    </source>
</evidence>
<feature type="region of interest" description="Disordered" evidence="6">
    <location>
        <begin position="783"/>
        <end position="804"/>
    </location>
</feature>
<proteinExistence type="inferred from homology"/>
<feature type="compositionally biased region" description="Acidic residues" evidence="6">
    <location>
        <begin position="13"/>
        <end position="25"/>
    </location>
</feature>
<comment type="subcellular location">
    <subcellularLocation>
        <location evidence="1">Nucleus</location>
    </subcellularLocation>
</comment>
<accession>A0A067QGT6</accession>
<dbReference type="FunCoup" id="A0A067QGT6">
    <property type="interactions" value="85"/>
</dbReference>
<dbReference type="InterPro" id="IPR018327">
    <property type="entry name" value="BHD_2"/>
</dbReference>
<evidence type="ECO:0000313" key="10">
    <source>
        <dbReference type="EMBL" id="KDQ62732.1"/>
    </source>
</evidence>
<dbReference type="SUPFAM" id="SSF54001">
    <property type="entry name" value="Cysteine proteinases"/>
    <property type="match status" value="1"/>
</dbReference>
<evidence type="ECO:0000256" key="3">
    <source>
        <dbReference type="ARBA" id="ARBA00022763"/>
    </source>
</evidence>
<feature type="compositionally biased region" description="Polar residues" evidence="6">
    <location>
        <begin position="309"/>
        <end position="319"/>
    </location>
</feature>
<dbReference type="GO" id="GO:0003697">
    <property type="term" value="F:single-stranded DNA binding"/>
    <property type="evidence" value="ECO:0007669"/>
    <property type="project" value="TreeGrafter"/>
</dbReference>
<reference evidence="11" key="1">
    <citation type="journal article" date="2014" name="Proc. Natl. Acad. Sci. U.S.A.">
        <title>Extensive sampling of basidiomycete genomes demonstrates inadequacy of the white-rot/brown-rot paradigm for wood decay fungi.</title>
        <authorList>
            <person name="Riley R."/>
            <person name="Salamov A.A."/>
            <person name="Brown D.W."/>
            <person name="Nagy L.G."/>
            <person name="Floudas D."/>
            <person name="Held B.W."/>
            <person name="Levasseur A."/>
            <person name="Lombard V."/>
            <person name="Morin E."/>
            <person name="Otillar R."/>
            <person name="Lindquist E.A."/>
            <person name="Sun H."/>
            <person name="LaButti K.M."/>
            <person name="Schmutz J."/>
            <person name="Jabbour D."/>
            <person name="Luo H."/>
            <person name="Baker S.E."/>
            <person name="Pisabarro A.G."/>
            <person name="Walton J.D."/>
            <person name="Blanchette R.A."/>
            <person name="Henrissat B."/>
            <person name="Martin F."/>
            <person name="Cullen D."/>
            <person name="Hibbett D.S."/>
            <person name="Grigoriev I.V."/>
        </authorList>
    </citation>
    <scope>NUCLEOTIDE SEQUENCE [LARGE SCALE GENOMIC DNA]</scope>
    <source>
        <strain evidence="11">MUCL 33604</strain>
    </source>
</reference>
<evidence type="ECO:0000256" key="5">
    <source>
        <dbReference type="ARBA" id="ARBA00023242"/>
    </source>
</evidence>
<dbReference type="PANTHER" id="PTHR12135:SF0">
    <property type="entry name" value="DNA REPAIR PROTEIN COMPLEMENTING XP-C CELLS"/>
    <property type="match status" value="1"/>
</dbReference>
<dbReference type="PANTHER" id="PTHR12135">
    <property type="entry name" value="DNA REPAIR PROTEIN XP-C / RAD4"/>
    <property type="match status" value="1"/>
</dbReference>